<dbReference type="GO" id="GO:0003677">
    <property type="term" value="F:DNA binding"/>
    <property type="evidence" value="ECO:0007669"/>
    <property type="project" value="UniProtKB-KW"/>
</dbReference>
<evidence type="ECO:0000256" key="7">
    <source>
        <dbReference type="ARBA" id="ARBA00023242"/>
    </source>
</evidence>
<accession>A0ABD2CFV4</accession>
<dbReference type="GO" id="GO:0019104">
    <property type="term" value="F:DNA N-glycosylase activity"/>
    <property type="evidence" value="ECO:0007669"/>
    <property type="project" value="UniProtKB-ARBA"/>
</dbReference>
<name>A0ABD2CFV4_VESMC</name>
<keyword evidence="7" id="KW-0539">Nucleus</keyword>
<dbReference type="CDD" id="cd19374">
    <property type="entry name" value="UDG-F3_SMUG1-like"/>
    <property type="match status" value="1"/>
</dbReference>
<dbReference type="FunFam" id="3.40.470.10:FF:000005">
    <property type="entry name" value="Single-strand selective monofunctional uracil DNA glycosylase"/>
    <property type="match status" value="1"/>
</dbReference>
<protein>
    <submittedName>
        <fullName evidence="9">Single-strand selective monofunctional uracil DNA glycosylase</fullName>
    </submittedName>
</protein>
<dbReference type="InterPro" id="IPR036895">
    <property type="entry name" value="Uracil-DNA_glycosylase-like_sf"/>
</dbReference>
<dbReference type="GO" id="GO:0005634">
    <property type="term" value="C:nucleus"/>
    <property type="evidence" value="ECO:0007669"/>
    <property type="project" value="UniProtKB-SubCell"/>
</dbReference>
<keyword evidence="4" id="KW-0378">Hydrolase</keyword>
<gene>
    <name evidence="9" type="ORF">V1477_007828</name>
</gene>
<evidence type="ECO:0000256" key="3">
    <source>
        <dbReference type="ARBA" id="ARBA00022763"/>
    </source>
</evidence>
<dbReference type="PANTHER" id="PTHR13235:SF2">
    <property type="entry name" value="SINGLE-STRAND SELECTIVE MONOFUNCTIONAL URACIL DNA GLYCOSYLASE"/>
    <property type="match status" value="1"/>
</dbReference>
<feature type="domain" description="Uracil-DNA glycosylase-like" evidence="8">
    <location>
        <begin position="134"/>
        <end position="319"/>
    </location>
</feature>
<dbReference type="EMBL" id="JAYRBN010000053">
    <property type="protein sequence ID" value="KAL2743952.1"/>
    <property type="molecule type" value="Genomic_DNA"/>
</dbReference>
<dbReference type="InterPro" id="IPR039134">
    <property type="entry name" value="SMUG1"/>
</dbReference>
<dbReference type="AlphaFoldDB" id="A0ABD2CFV4"/>
<evidence type="ECO:0000259" key="8">
    <source>
        <dbReference type="Pfam" id="PF03167"/>
    </source>
</evidence>
<dbReference type="SUPFAM" id="SSF52141">
    <property type="entry name" value="Uracil-DNA glycosylase-like"/>
    <property type="match status" value="1"/>
</dbReference>
<dbReference type="InterPro" id="IPR005122">
    <property type="entry name" value="Uracil-DNA_glycosylase-like"/>
</dbReference>
<evidence type="ECO:0000256" key="1">
    <source>
        <dbReference type="ARBA" id="ARBA00004123"/>
    </source>
</evidence>
<keyword evidence="10" id="KW-1185">Reference proteome</keyword>
<evidence type="ECO:0000256" key="2">
    <source>
        <dbReference type="ARBA" id="ARBA00007889"/>
    </source>
</evidence>
<dbReference type="PANTHER" id="PTHR13235">
    <property type="entry name" value="SINGLE-STRAND SELECTIVE MONOFUNCTIONAL URACIL DNA GLYCOSYLASE"/>
    <property type="match status" value="1"/>
</dbReference>
<comment type="subcellular location">
    <subcellularLocation>
        <location evidence="1">Nucleus</location>
    </subcellularLocation>
</comment>
<dbReference type="GO" id="GO:0006281">
    <property type="term" value="P:DNA repair"/>
    <property type="evidence" value="ECO:0007669"/>
    <property type="project" value="UniProtKB-KW"/>
</dbReference>
<sequence length="338" mass="38571">MEDQIAYPRNLLILEIVVKETYSMPPKKRNYSECDHPSKNSNSKKLKLSISDNKNILDDVKSCENLTEIPNSTENNNASSTLSSVQLPVSEKLLLIEQELCQKLQTISFPSSVAYVYNPIIYAFEVHAMYVQTYCNGPKKILFLGMNPGPWGMSQTGVPFGEISMVRDWLKLHGFIGKPPREQPDRKVTGFDCKRSEISGKRLWGLFKEMCGSPQNLFKHSYVHNYCPIALMDRKGRNITPAELKAIFTFFPFIIFIYLQNTFCRALSKIIQLLDVKIIVGIGRFAEKRAQTVVNANNLSVQVLWITHPSPRSVGNQNWDQKTKQRLHDLGLAEYFSN</sequence>
<dbReference type="Pfam" id="PF03167">
    <property type="entry name" value="UDG"/>
    <property type="match status" value="1"/>
</dbReference>
<organism evidence="9 10">
    <name type="scientific">Vespula maculifrons</name>
    <name type="common">Eastern yellow jacket</name>
    <name type="synonym">Wasp</name>
    <dbReference type="NCBI Taxonomy" id="7453"/>
    <lineage>
        <taxon>Eukaryota</taxon>
        <taxon>Metazoa</taxon>
        <taxon>Ecdysozoa</taxon>
        <taxon>Arthropoda</taxon>
        <taxon>Hexapoda</taxon>
        <taxon>Insecta</taxon>
        <taxon>Pterygota</taxon>
        <taxon>Neoptera</taxon>
        <taxon>Endopterygota</taxon>
        <taxon>Hymenoptera</taxon>
        <taxon>Apocrita</taxon>
        <taxon>Aculeata</taxon>
        <taxon>Vespoidea</taxon>
        <taxon>Vespidae</taxon>
        <taxon>Vespinae</taxon>
        <taxon>Vespula</taxon>
    </lineage>
</organism>
<dbReference type="Proteomes" id="UP001607303">
    <property type="component" value="Unassembled WGS sequence"/>
</dbReference>
<evidence type="ECO:0000256" key="5">
    <source>
        <dbReference type="ARBA" id="ARBA00023125"/>
    </source>
</evidence>
<reference evidence="9 10" key="1">
    <citation type="journal article" date="2024" name="Ann. Entomol. Soc. Am.">
        <title>Genomic analyses of the southern and eastern yellowjacket wasps (Hymenoptera: Vespidae) reveal evolutionary signatures of social life.</title>
        <authorList>
            <person name="Catto M.A."/>
            <person name="Caine P.B."/>
            <person name="Orr S.E."/>
            <person name="Hunt B.G."/>
            <person name="Goodisman M.A.D."/>
        </authorList>
    </citation>
    <scope>NUCLEOTIDE SEQUENCE [LARGE SCALE GENOMIC DNA]</scope>
    <source>
        <strain evidence="9">232</strain>
        <tissue evidence="9">Head and thorax</tissue>
    </source>
</reference>
<comment type="caution">
    <text evidence="9">The sequence shown here is derived from an EMBL/GenBank/DDBJ whole genome shotgun (WGS) entry which is preliminary data.</text>
</comment>
<comment type="similarity">
    <text evidence="2">Belongs to the uracil-DNA glycosylase (UDG) superfamily. SMUG1 family.</text>
</comment>
<evidence type="ECO:0000256" key="6">
    <source>
        <dbReference type="ARBA" id="ARBA00023204"/>
    </source>
</evidence>
<dbReference type="Gene3D" id="3.40.470.10">
    <property type="entry name" value="Uracil-DNA glycosylase-like domain"/>
    <property type="match status" value="1"/>
</dbReference>
<proteinExistence type="inferred from homology"/>
<keyword evidence="5" id="KW-0238">DNA-binding</keyword>
<keyword evidence="6" id="KW-0234">DNA repair</keyword>
<evidence type="ECO:0000313" key="10">
    <source>
        <dbReference type="Proteomes" id="UP001607303"/>
    </source>
</evidence>
<evidence type="ECO:0000313" key="9">
    <source>
        <dbReference type="EMBL" id="KAL2743952.1"/>
    </source>
</evidence>
<keyword evidence="3" id="KW-0227">DNA damage</keyword>
<evidence type="ECO:0000256" key="4">
    <source>
        <dbReference type="ARBA" id="ARBA00022801"/>
    </source>
</evidence>